<evidence type="ECO:0000313" key="2">
    <source>
        <dbReference type="Proteomes" id="UP000029004"/>
    </source>
</evidence>
<dbReference type="Proteomes" id="UP000029004">
    <property type="component" value="Unassembled WGS sequence"/>
</dbReference>
<accession>A0A087DQQ9</accession>
<dbReference type="AlphaFoldDB" id="A0A087DQQ9"/>
<keyword evidence="2" id="KW-1185">Reference proteome</keyword>
<organism evidence="1 2">
    <name type="scientific">Bifidobacterium stellenboschense</name>
    <dbReference type="NCBI Taxonomy" id="762211"/>
    <lineage>
        <taxon>Bacteria</taxon>
        <taxon>Bacillati</taxon>
        <taxon>Actinomycetota</taxon>
        <taxon>Actinomycetes</taxon>
        <taxon>Bifidobacteriales</taxon>
        <taxon>Bifidobacteriaceae</taxon>
        <taxon>Bifidobacterium</taxon>
    </lineage>
</organism>
<evidence type="ECO:0000313" key="1">
    <source>
        <dbReference type="EMBL" id="KFI97859.1"/>
    </source>
</evidence>
<gene>
    <name evidence="1" type="ORF">BSTEL_0670</name>
</gene>
<proteinExistence type="predicted"/>
<dbReference type="EMBL" id="JGZP01000011">
    <property type="protein sequence ID" value="KFI97859.1"/>
    <property type="molecule type" value="Genomic_DNA"/>
</dbReference>
<sequence>MSNDFILAVAAIGAVIVEAAKLAFDIIKWRDERDKPKK</sequence>
<protein>
    <submittedName>
        <fullName evidence="1">Uncharacterized protein</fullName>
    </submittedName>
</protein>
<dbReference type="STRING" id="762211.BSTEL_0670"/>
<comment type="caution">
    <text evidence="1">The sequence shown here is derived from an EMBL/GenBank/DDBJ whole genome shotgun (WGS) entry which is preliminary data.</text>
</comment>
<reference evidence="1 2" key="1">
    <citation type="submission" date="2014-03" db="EMBL/GenBank/DDBJ databases">
        <title>Genomics of Bifidobacteria.</title>
        <authorList>
            <person name="Ventura M."/>
            <person name="Milani C."/>
            <person name="Lugli G.A."/>
        </authorList>
    </citation>
    <scope>NUCLEOTIDE SEQUENCE [LARGE SCALE GENOMIC DNA]</scope>
    <source>
        <strain evidence="1 2">DSM 23968</strain>
    </source>
</reference>
<name>A0A087DQQ9_9BIFI</name>